<keyword evidence="3" id="KW-0804">Transcription</keyword>
<dbReference type="GO" id="GO:0003700">
    <property type="term" value="F:DNA-binding transcription factor activity"/>
    <property type="evidence" value="ECO:0007669"/>
    <property type="project" value="InterPro"/>
</dbReference>
<feature type="domain" description="HTH arsR-type" evidence="4">
    <location>
        <begin position="29"/>
        <end position="129"/>
    </location>
</feature>
<evidence type="ECO:0000256" key="3">
    <source>
        <dbReference type="ARBA" id="ARBA00023163"/>
    </source>
</evidence>
<dbReference type="InterPro" id="IPR051081">
    <property type="entry name" value="HTH_MetalResp_TranReg"/>
</dbReference>
<sequence>MAITELGAAEVADETKADTCSPGLACLLIEREEAERLAAMLKAIADPTRLQIFRIIERAPSGEACVCDLADCLGFRQPTVSHHLKLMTEAGLLNRERRGTWSWYSVNYDGLNRVRTILDPSVGTTTAAATSSRV</sequence>
<dbReference type="Pfam" id="PF01022">
    <property type="entry name" value="HTH_5"/>
    <property type="match status" value="1"/>
</dbReference>
<dbReference type="GO" id="GO:0003677">
    <property type="term" value="F:DNA binding"/>
    <property type="evidence" value="ECO:0007669"/>
    <property type="project" value="UniProtKB-KW"/>
</dbReference>
<evidence type="ECO:0000256" key="2">
    <source>
        <dbReference type="ARBA" id="ARBA00023125"/>
    </source>
</evidence>
<organism evidence="5 6">
    <name type="scientific">Streptomyces scabichelini</name>
    <dbReference type="NCBI Taxonomy" id="2711217"/>
    <lineage>
        <taxon>Bacteria</taxon>
        <taxon>Bacillati</taxon>
        <taxon>Actinomycetota</taxon>
        <taxon>Actinomycetes</taxon>
        <taxon>Kitasatosporales</taxon>
        <taxon>Streptomycetaceae</taxon>
        <taxon>Streptomyces</taxon>
    </lineage>
</organism>
<dbReference type="NCBIfam" id="NF033788">
    <property type="entry name" value="HTH_metalloreg"/>
    <property type="match status" value="1"/>
</dbReference>
<dbReference type="SMART" id="SM00418">
    <property type="entry name" value="HTH_ARSR"/>
    <property type="match status" value="1"/>
</dbReference>
<keyword evidence="6" id="KW-1185">Reference proteome</keyword>
<dbReference type="AlphaFoldDB" id="A0A6G4V307"/>
<dbReference type="InterPro" id="IPR001845">
    <property type="entry name" value="HTH_ArsR_DNA-bd_dom"/>
</dbReference>
<protein>
    <submittedName>
        <fullName evidence="5">Winged helix-turn-helix transcriptional regulator</fullName>
    </submittedName>
</protein>
<gene>
    <name evidence="5" type="ORF">G5C60_12715</name>
</gene>
<accession>A0A6G4V307</accession>
<dbReference type="CDD" id="cd00090">
    <property type="entry name" value="HTH_ARSR"/>
    <property type="match status" value="1"/>
</dbReference>
<keyword evidence="1" id="KW-0805">Transcription regulation</keyword>
<comment type="caution">
    <text evidence="5">The sequence shown here is derived from an EMBL/GenBank/DDBJ whole genome shotgun (WGS) entry which is preliminary data.</text>
</comment>
<proteinExistence type="predicted"/>
<dbReference type="InterPro" id="IPR011991">
    <property type="entry name" value="ArsR-like_HTH"/>
</dbReference>
<reference evidence="5 6" key="1">
    <citation type="submission" date="2020-02" db="EMBL/GenBank/DDBJ databases">
        <title>Whole-genome analyses of novel actinobacteria.</title>
        <authorList>
            <person name="Sahin N."/>
            <person name="Gencbay T."/>
        </authorList>
    </citation>
    <scope>NUCLEOTIDE SEQUENCE [LARGE SCALE GENOMIC DNA]</scope>
    <source>
        <strain evidence="5 6">HC44</strain>
    </source>
</reference>
<dbReference type="PANTHER" id="PTHR33154">
    <property type="entry name" value="TRANSCRIPTIONAL REGULATOR, ARSR FAMILY"/>
    <property type="match status" value="1"/>
</dbReference>
<dbReference type="InterPro" id="IPR036390">
    <property type="entry name" value="WH_DNA-bd_sf"/>
</dbReference>
<dbReference type="PROSITE" id="PS50987">
    <property type="entry name" value="HTH_ARSR_2"/>
    <property type="match status" value="1"/>
</dbReference>
<dbReference type="PRINTS" id="PR00778">
    <property type="entry name" value="HTHARSR"/>
</dbReference>
<evidence type="ECO:0000259" key="4">
    <source>
        <dbReference type="PROSITE" id="PS50987"/>
    </source>
</evidence>
<evidence type="ECO:0000313" key="6">
    <source>
        <dbReference type="Proteomes" id="UP000472335"/>
    </source>
</evidence>
<dbReference type="RefSeq" id="WP_165258241.1">
    <property type="nucleotide sequence ID" value="NZ_JAAKZY010000031.1"/>
</dbReference>
<name>A0A6G4V307_9ACTN</name>
<dbReference type="PANTHER" id="PTHR33154:SF18">
    <property type="entry name" value="ARSENICAL RESISTANCE OPERON REPRESSOR"/>
    <property type="match status" value="1"/>
</dbReference>
<dbReference type="InterPro" id="IPR036388">
    <property type="entry name" value="WH-like_DNA-bd_sf"/>
</dbReference>
<dbReference type="EMBL" id="JAAKZY010000031">
    <property type="protein sequence ID" value="NGO08458.1"/>
    <property type="molecule type" value="Genomic_DNA"/>
</dbReference>
<keyword evidence="2" id="KW-0238">DNA-binding</keyword>
<evidence type="ECO:0000313" key="5">
    <source>
        <dbReference type="EMBL" id="NGO08458.1"/>
    </source>
</evidence>
<dbReference type="Proteomes" id="UP000472335">
    <property type="component" value="Unassembled WGS sequence"/>
</dbReference>
<dbReference type="SUPFAM" id="SSF46785">
    <property type="entry name" value="Winged helix' DNA-binding domain"/>
    <property type="match status" value="1"/>
</dbReference>
<evidence type="ECO:0000256" key="1">
    <source>
        <dbReference type="ARBA" id="ARBA00023015"/>
    </source>
</evidence>
<dbReference type="Gene3D" id="1.10.10.10">
    <property type="entry name" value="Winged helix-like DNA-binding domain superfamily/Winged helix DNA-binding domain"/>
    <property type="match status" value="1"/>
</dbReference>